<accession>A9WSN1</accession>
<dbReference type="GO" id="GO:0008270">
    <property type="term" value="F:zinc ion binding"/>
    <property type="evidence" value="ECO:0007669"/>
    <property type="project" value="InterPro"/>
</dbReference>
<evidence type="ECO:0000256" key="11">
    <source>
        <dbReference type="ARBA" id="ARBA00023049"/>
    </source>
</evidence>
<evidence type="ECO:0000256" key="6">
    <source>
        <dbReference type="ARBA" id="ARBA00022438"/>
    </source>
</evidence>
<feature type="domain" description="Peptidase M1 membrane alanine aminopeptidase" evidence="14">
    <location>
        <begin position="253"/>
        <end position="437"/>
    </location>
</feature>
<dbReference type="SUPFAM" id="SSF63737">
    <property type="entry name" value="Leukotriene A4 hydrolase N-terminal domain"/>
    <property type="match status" value="1"/>
</dbReference>
<dbReference type="GO" id="GO:0042277">
    <property type="term" value="F:peptide binding"/>
    <property type="evidence" value="ECO:0007669"/>
    <property type="project" value="TreeGrafter"/>
</dbReference>
<dbReference type="GO" id="GO:0006508">
    <property type="term" value="P:proteolysis"/>
    <property type="evidence" value="ECO:0007669"/>
    <property type="project" value="UniProtKB-KW"/>
</dbReference>
<keyword evidence="10" id="KW-0862">Zinc</keyword>
<keyword evidence="9 16" id="KW-0378">Hydrolase</keyword>
<dbReference type="STRING" id="288705.RSal33209_2087"/>
<evidence type="ECO:0000256" key="12">
    <source>
        <dbReference type="ARBA" id="ARBA00029811"/>
    </source>
</evidence>
<evidence type="ECO:0000256" key="8">
    <source>
        <dbReference type="ARBA" id="ARBA00022723"/>
    </source>
</evidence>
<comment type="similarity">
    <text evidence="3">Belongs to the peptidase M1 family.</text>
</comment>
<feature type="domain" description="Aminopeptidase N-like N-terminal" evidence="15">
    <location>
        <begin position="48"/>
        <end position="211"/>
    </location>
</feature>
<dbReference type="InterPro" id="IPR042097">
    <property type="entry name" value="Aminopeptidase_N-like_N_sf"/>
</dbReference>
<dbReference type="GO" id="GO:0043171">
    <property type="term" value="P:peptide catabolic process"/>
    <property type="evidence" value="ECO:0007669"/>
    <property type="project" value="TreeGrafter"/>
</dbReference>
<evidence type="ECO:0000259" key="14">
    <source>
        <dbReference type="Pfam" id="PF01433"/>
    </source>
</evidence>
<keyword evidence="6 16" id="KW-0031">Aminopeptidase</keyword>
<evidence type="ECO:0000256" key="4">
    <source>
        <dbReference type="ARBA" id="ARBA00012564"/>
    </source>
</evidence>
<dbReference type="GO" id="GO:0005615">
    <property type="term" value="C:extracellular space"/>
    <property type="evidence" value="ECO:0007669"/>
    <property type="project" value="TreeGrafter"/>
</dbReference>
<dbReference type="SUPFAM" id="SSF55486">
    <property type="entry name" value="Metalloproteases ('zincins'), catalytic domain"/>
    <property type="match status" value="1"/>
</dbReference>
<keyword evidence="17" id="KW-1185">Reference proteome</keyword>
<dbReference type="InterPro" id="IPR050344">
    <property type="entry name" value="Peptidase_M1_aminopeptidases"/>
</dbReference>
<dbReference type="eggNOG" id="COG0308">
    <property type="taxonomic scope" value="Bacteria"/>
</dbReference>
<reference evidence="17" key="1">
    <citation type="journal article" date="2008" name="J. Bacteriol.">
        <title>Genome sequence of the fish pathogen Renibacterium salmoninarum suggests reductive evolution away from an environmental Arthrobacter ancestor.</title>
        <authorList>
            <person name="Wiens G.D."/>
            <person name="Rockey D.D."/>
            <person name="Wu Z."/>
            <person name="Chang J."/>
            <person name="Levy R."/>
            <person name="Crane S."/>
            <person name="Chen D.S."/>
            <person name="Capri G.R."/>
            <person name="Burnett J.R."/>
            <person name="Sudheesh P.S."/>
            <person name="Schipma M.J."/>
            <person name="Burd H."/>
            <person name="Bhattacharyya A."/>
            <person name="Rhodes L.D."/>
            <person name="Kaul R."/>
            <person name="Strom M.S."/>
        </authorList>
    </citation>
    <scope>NUCLEOTIDE SEQUENCE [LARGE SCALE GENOMIC DNA]</scope>
    <source>
        <strain evidence="17">ATCC 33209 / DSM 20767 / JCM 11484 / NBRC 15589 / NCIMB 2235</strain>
    </source>
</reference>
<dbReference type="EC" id="3.4.11.2" evidence="4"/>
<dbReference type="CDD" id="cd09602">
    <property type="entry name" value="M1_APN"/>
    <property type="match status" value="1"/>
</dbReference>
<dbReference type="InterPro" id="IPR027268">
    <property type="entry name" value="Peptidase_M4/M1_CTD_sf"/>
</dbReference>
<dbReference type="Pfam" id="PF17900">
    <property type="entry name" value="Peptidase_M1_N"/>
    <property type="match status" value="1"/>
</dbReference>
<dbReference type="GO" id="GO:0016285">
    <property type="term" value="F:alanyl aminopeptidase activity"/>
    <property type="evidence" value="ECO:0007669"/>
    <property type="project" value="UniProtKB-EC"/>
</dbReference>
<evidence type="ECO:0000313" key="16">
    <source>
        <dbReference type="EMBL" id="ABY23819.1"/>
    </source>
</evidence>
<comment type="cofactor">
    <cofactor evidence="2">
        <name>Zn(2+)</name>
        <dbReference type="ChEBI" id="CHEBI:29105"/>
    </cofactor>
</comment>
<sequence length="440" mass="49611">MSWCLNSPPKPLNLSRAEAADRARTVQGPCKDRARTVQAHDYHVTVDLRNAIDAPQLGFTAQSIITFSAQPETSTFLDFVGQSVQRVNLNGRDLPVSYQGARIELPSLQAENQVIVTATADYSRSGEGLHRYQDPEDGKLYLYTQYEPADARRVFANFEQPDLKARYRFEVIAPSSWLVASNGAEESVVALESAAELSRWTFAQTEPISIYITCILAGEYTRLESHWSGAVEVPLAAYCRTSMASSFDADAVFDLTRKGLDYFHTQFEYPYPFGKYDQAFVPEYNLGAMENPGLVTFTDAYVFTSRATDIQYQQRANTLMHEMANMWFGDLVTMRWWDDLWLKESFADYMGTLAVAEATDWGEASWVSFANRRKAWAYVQDQLPSTHPIVADIVDLEAAKQNFDGITYAKGASVLKQLVACVGPEAFFAAARQYFKKRLW</sequence>
<keyword evidence="11" id="KW-0482">Metalloprotease</keyword>
<dbReference type="GO" id="GO:0016020">
    <property type="term" value="C:membrane"/>
    <property type="evidence" value="ECO:0007669"/>
    <property type="project" value="TreeGrafter"/>
</dbReference>
<dbReference type="HOGENOM" id="CLU_007335_3_0_11"/>
<dbReference type="GO" id="GO:0005737">
    <property type="term" value="C:cytoplasm"/>
    <property type="evidence" value="ECO:0007669"/>
    <property type="project" value="TreeGrafter"/>
</dbReference>
<evidence type="ECO:0000313" key="17">
    <source>
        <dbReference type="Proteomes" id="UP000002007"/>
    </source>
</evidence>
<dbReference type="Proteomes" id="UP000002007">
    <property type="component" value="Chromosome"/>
</dbReference>
<proteinExistence type="inferred from homology"/>
<dbReference type="EMBL" id="CP000910">
    <property type="protein sequence ID" value="ABY23819.1"/>
    <property type="molecule type" value="Genomic_DNA"/>
</dbReference>
<evidence type="ECO:0000256" key="3">
    <source>
        <dbReference type="ARBA" id="ARBA00010136"/>
    </source>
</evidence>
<evidence type="ECO:0000256" key="1">
    <source>
        <dbReference type="ARBA" id="ARBA00000098"/>
    </source>
</evidence>
<dbReference type="InterPro" id="IPR045357">
    <property type="entry name" value="Aminopeptidase_N-like_N"/>
</dbReference>
<evidence type="ECO:0000259" key="15">
    <source>
        <dbReference type="Pfam" id="PF17900"/>
    </source>
</evidence>
<dbReference type="KEGG" id="rsa:RSal33209_2087"/>
<evidence type="ECO:0000256" key="13">
    <source>
        <dbReference type="ARBA" id="ARBA00031533"/>
    </source>
</evidence>
<dbReference type="Pfam" id="PF01433">
    <property type="entry name" value="Peptidase_M1"/>
    <property type="match status" value="1"/>
</dbReference>
<dbReference type="PANTHER" id="PTHR11533">
    <property type="entry name" value="PROTEASE M1 ZINC METALLOPROTEASE"/>
    <property type="match status" value="1"/>
</dbReference>
<dbReference type="PRINTS" id="PR00756">
    <property type="entry name" value="ALADIPTASE"/>
</dbReference>
<evidence type="ECO:0000256" key="7">
    <source>
        <dbReference type="ARBA" id="ARBA00022670"/>
    </source>
</evidence>
<protein>
    <recommendedName>
        <fullName evidence="5">Aminopeptidase N</fullName>
        <ecNumber evidence="4">3.4.11.2</ecNumber>
    </recommendedName>
    <alternativeName>
        <fullName evidence="12">Alanine aminopeptidase</fullName>
    </alternativeName>
    <alternativeName>
        <fullName evidence="13">Lysyl aminopeptidase</fullName>
    </alternativeName>
</protein>
<gene>
    <name evidence="16" type="ordered locus">RSal33209_2087</name>
</gene>
<comment type="catalytic activity">
    <reaction evidence="1">
        <text>Release of an N-terminal amino acid, Xaa-|-Yaa- from a peptide, amide or arylamide. Xaa is preferably Ala, but may be most amino acids including Pro (slow action). When a terminal hydrophobic residue is followed by a prolyl residue, the two may be released as an intact Xaa-Pro dipeptide.</text>
        <dbReference type="EC" id="3.4.11.2"/>
    </reaction>
</comment>
<keyword evidence="8" id="KW-0479">Metal-binding</keyword>
<dbReference type="GO" id="GO:0070006">
    <property type="term" value="F:metalloaminopeptidase activity"/>
    <property type="evidence" value="ECO:0007669"/>
    <property type="project" value="TreeGrafter"/>
</dbReference>
<dbReference type="Gene3D" id="1.10.390.10">
    <property type="entry name" value="Neutral Protease Domain 2"/>
    <property type="match status" value="1"/>
</dbReference>
<dbReference type="PANTHER" id="PTHR11533:SF174">
    <property type="entry name" value="PUROMYCIN-SENSITIVE AMINOPEPTIDASE-RELATED"/>
    <property type="match status" value="1"/>
</dbReference>
<evidence type="ECO:0000256" key="10">
    <source>
        <dbReference type="ARBA" id="ARBA00022833"/>
    </source>
</evidence>
<dbReference type="MEROPS" id="M01.012"/>
<dbReference type="InterPro" id="IPR014782">
    <property type="entry name" value="Peptidase_M1_dom"/>
</dbReference>
<dbReference type="InterPro" id="IPR001930">
    <property type="entry name" value="Peptidase_M1"/>
</dbReference>
<dbReference type="Gene3D" id="2.60.40.1730">
    <property type="entry name" value="tricorn interacting facor f3 domain"/>
    <property type="match status" value="1"/>
</dbReference>
<keyword evidence="7" id="KW-0645">Protease</keyword>
<evidence type="ECO:0000256" key="5">
    <source>
        <dbReference type="ARBA" id="ARBA00015611"/>
    </source>
</evidence>
<evidence type="ECO:0000256" key="2">
    <source>
        <dbReference type="ARBA" id="ARBA00001947"/>
    </source>
</evidence>
<dbReference type="AlphaFoldDB" id="A9WSN1"/>
<organism evidence="16 17">
    <name type="scientific">Renibacterium salmoninarum (strain ATCC 33209 / DSM 20767 / JCM 11484 / NBRC 15589 / NCIMB 2235)</name>
    <dbReference type="NCBI Taxonomy" id="288705"/>
    <lineage>
        <taxon>Bacteria</taxon>
        <taxon>Bacillati</taxon>
        <taxon>Actinomycetota</taxon>
        <taxon>Actinomycetes</taxon>
        <taxon>Micrococcales</taxon>
        <taxon>Micrococcaceae</taxon>
        <taxon>Renibacterium</taxon>
    </lineage>
</organism>
<name>A9WSN1_RENSM</name>
<evidence type="ECO:0000256" key="9">
    <source>
        <dbReference type="ARBA" id="ARBA00022801"/>
    </source>
</evidence>